<dbReference type="HOGENOM" id="CLU_624870_0_0_1"/>
<dbReference type="EMBL" id="GG662724">
    <property type="protein sequence ID" value="EAR93578.1"/>
    <property type="molecule type" value="Genomic_DNA"/>
</dbReference>
<organism evidence="2 3">
    <name type="scientific">Tetrahymena thermophila (strain SB210)</name>
    <dbReference type="NCBI Taxonomy" id="312017"/>
    <lineage>
        <taxon>Eukaryota</taxon>
        <taxon>Sar</taxon>
        <taxon>Alveolata</taxon>
        <taxon>Ciliophora</taxon>
        <taxon>Intramacronucleata</taxon>
        <taxon>Oligohymenophorea</taxon>
        <taxon>Hymenostomatida</taxon>
        <taxon>Tetrahymenina</taxon>
        <taxon>Tetrahymenidae</taxon>
        <taxon>Tetrahymena</taxon>
    </lineage>
</organism>
<dbReference type="RefSeq" id="XP_001013823.1">
    <property type="nucleotide sequence ID" value="XM_001013823.1"/>
</dbReference>
<feature type="coiled-coil region" evidence="1">
    <location>
        <begin position="213"/>
        <end position="240"/>
    </location>
</feature>
<dbReference type="GeneID" id="7834357"/>
<evidence type="ECO:0000256" key="1">
    <source>
        <dbReference type="SAM" id="Coils"/>
    </source>
</evidence>
<dbReference type="PANTHER" id="PTHR38566">
    <property type="entry name" value="RNA_LIG_T4_1 DOMAIN-CONTAINING PROTEIN"/>
    <property type="match status" value="1"/>
</dbReference>
<name>Q23AB4_TETTS</name>
<dbReference type="Proteomes" id="UP000009168">
    <property type="component" value="Unassembled WGS sequence"/>
</dbReference>
<evidence type="ECO:0000313" key="2">
    <source>
        <dbReference type="EMBL" id="EAR93578.1"/>
    </source>
</evidence>
<dbReference type="AlphaFoldDB" id="Q23AB4"/>
<gene>
    <name evidence="2" type="ORF">TTHERM_00427440</name>
</gene>
<dbReference type="KEGG" id="tet:TTHERM_00427440"/>
<accession>Q23AB4</accession>
<dbReference type="InParanoid" id="Q23AB4"/>
<dbReference type="OMA" id="QYDSQIT"/>
<sequence length="439" mass="51530">MENLTEQLQNKLNLAENQVEKVEKIAVQDKDIVVNEQSYNNIKIKDYYVENGEEEDENKKFFSSEEFHDNIRRGLSVIEDLENNSKQVLRKGHKKFDDLTKSKLKVWLSRFVDHNFINEKIKEILANNKKNFSEKDKKQIFKKYHVKFQDFSTMFIYRTVKDDGTCSQISFSKSAQAWVICTKNESLLLKHKHEAEKIGKQFNFIKAMALLWFEYLENLNKELKEELQNYLSDKTLLAELCGGVAKQYVKYGPNPIMICFSIVNNYSEDICLSPPEAEIVFKKYNLKYRSYQKTVECDNYNDFYQLFKQINVEVNNSSFLEKGEGEVLYICGRPELNPEQIVVLKMAKAKTIEYKIIKEGEKYVSRLNYVKSEASQNLIKDFIEINHNLPKLKNLNISSGYLASTIRLMQNNKLQINEQSIKNFIIKEFGQEKLNTLQS</sequence>
<dbReference type="PANTHER" id="PTHR38566:SF1">
    <property type="entry name" value="CHROMOSOME UNDETERMINED SCAFFOLD_18, WHOLE GENOME SHOTGUN SEQUENCE"/>
    <property type="match status" value="1"/>
</dbReference>
<keyword evidence="1" id="KW-0175">Coiled coil</keyword>
<protein>
    <submittedName>
        <fullName evidence="2">Uncharacterized protein</fullName>
    </submittedName>
</protein>
<evidence type="ECO:0000313" key="3">
    <source>
        <dbReference type="Proteomes" id="UP000009168"/>
    </source>
</evidence>
<proteinExistence type="predicted"/>
<reference evidence="3" key="1">
    <citation type="journal article" date="2006" name="PLoS Biol.">
        <title>Macronuclear genome sequence of the ciliate Tetrahymena thermophila, a model eukaryote.</title>
        <authorList>
            <person name="Eisen J.A."/>
            <person name="Coyne R.S."/>
            <person name="Wu M."/>
            <person name="Wu D."/>
            <person name="Thiagarajan M."/>
            <person name="Wortman J.R."/>
            <person name="Badger J.H."/>
            <person name="Ren Q."/>
            <person name="Amedeo P."/>
            <person name="Jones K.M."/>
            <person name="Tallon L.J."/>
            <person name="Delcher A.L."/>
            <person name="Salzberg S.L."/>
            <person name="Silva J.C."/>
            <person name="Haas B.J."/>
            <person name="Majoros W.H."/>
            <person name="Farzad M."/>
            <person name="Carlton J.M."/>
            <person name="Smith R.K. Jr."/>
            <person name="Garg J."/>
            <person name="Pearlman R.E."/>
            <person name="Karrer K.M."/>
            <person name="Sun L."/>
            <person name="Manning G."/>
            <person name="Elde N.C."/>
            <person name="Turkewitz A.P."/>
            <person name="Asai D.J."/>
            <person name="Wilkes D.E."/>
            <person name="Wang Y."/>
            <person name="Cai H."/>
            <person name="Collins K."/>
            <person name="Stewart B.A."/>
            <person name="Lee S.R."/>
            <person name="Wilamowska K."/>
            <person name="Weinberg Z."/>
            <person name="Ruzzo W.L."/>
            <person name="Wloga D."/>
            <person name="Gaertig J."/>
            <person name="Frankel J."/>
            <person name="Tsao C.-C."/>
            <person name="Gorovsky M.A."/>
            <person name="Keeling P.J."/>
            <person name="Waller R.F."/>
            <person name="Patron N.J."/>
            <person name="Cherry J.M."/>
            <person name="Stover N.A."/>
            <person name="Krieger C.J."/>
            <person name="del Toro C."/>
            <person name="Ryder H.F."/>
            <person name="Williamson S.C."/>
            <person name="Barbeau R.A."/>
            <person name="Hamilton E.P."/>
            <person name="Orias E."/>
        </authorList>
    </citation>
    <scope>NUCLEOTIDE SEQUENCE [LARGE SCALE GENOMIC DNA]</scope>
    <source>
        <strain evidence="3">SB210</strain>
    </source>
</reference>
<keyword evidence="3" id="KW-1185">Reference proteome</keyword>